<dbReference type="Pfam" id="PF04316">
    <property type="entry name" value="FlgM"/>
    <property type="match status" value="1"/>
</dbReference>
<dbReference type="InterPro" id="IPR035890">
    <property type="entry name" value="Anti-sigma-28_factor_FlgM_sf"/>
</dbReference>
<dbReference type="GO" id="GO:0045892">
    <property type="term" value="P:negative regulation of DNA-templated transcription"/>
    <property type="evidence" value="ECO:0007669"/>
    <property type="project" value="InterPro"/>
</dbReference>
<dbReference type="SUPFAM" id="SSF101498">
    <property type="entry name" value="Anti-sigma factor FlgM"/>
    <property type="match status" value="1"/>
</dbReference>
<comment type="similarity">
    <text evidence="1">Belongs to the FlgM family.</text>
</comment>
<evidence type="ECO:0000256" key="7">
    <source>
        <dbReference type="ARBA" id="ARBA00024739"/>
    </source>
</evidence>
<evidence type="ECO:0000259" key="9">
    <source>
        <dbReference type="Pfam" id="PF04316"/>
    </source>
</evidence>
<keyword evidence="10" id="KW-0966">Cell projection</keyword>
<comment type="function">
    <text evidence="7">Responsible for the coupling of flagellin expression to flagellar assembly by preventing expression of the flagellin genes when a component of the middle class of proteins is defective. It negatively regulates flagellar genes by inhibiting the activity of FliA by directly binding to FliA.</text>
</comment>
<protein>
    <recommendedName>
        <fullName evidence="2">Negative regulator of flagellin synthesis</fullName>
    </recommendedName>
    <alternativeName>
        <fullName evidence="8">Anti-sigma-28 factor</fullName>
    </alternativeName>
</protein>
<keyword evidence="10" id="KW-0969">Cilium</keyword>
<evidence type="ECO:0000256" key="5">
    <source>
        <dbReference type="ARBA" id="ARBA00023015"/>
    </source>
</evidence>
<accession>A0A7M3MHC4</accession>
<dbReference type="GO" id="GO:0044781">
    <property type="term" value="P:bacterial-type flagellum organization"/>
    <property type="evidence" value="ECO:0007669"/>
    <property type="project" value="UniProtKB-KW"/>
</dbReference>
<dbReference type="InterPro" id="IPR007412">
    <property type="entry name" value="FlgM"/>
</dbReference>
<dbReference type="NCBIfam" id="TIGR03824">
    <property type="entry name" value="FlgM_jcvi"/>
    <property type="match status" value="1"/>
</dbReference>
<organism evidence="10 11">
    <name type="scientific">Oceanidesulfovibrio indonesiensis</name>
    <dbReference type="NCBI Taxonomy" id="54767"/>
    <lineage>
        <taxon>Bacteria</taxon>
        <taxon>Pseudomonadati</taxon>
        <taxon>Thermodesulfobacteriota</taxon>
        <taxon>Desulfovibrionia</taxon>
        <taxon>Desulfovibrionales</taxon>
        <taxon>Desulfovibrionaceae</taxon>
        <taxon>Oceanidesulfovibrio</taxon>
    </lineage>
</organism>
<keyword evidence="6" id="KW-0804">Transcription</keyword>
<keyword evidence="11" id="KW-1185">Reference proteome</keyword>
<reference evidence="10 11" key="1">
    <citation type="submission" date="2018-06" db="EMBL/GenBank/DDBJ databases">
        <title>Complete genome of Desulfovibrio indonesiensis P37SLT.</title>
        <authorList>
            <person name="Crispim J.S."/>
            <person name="Vidigal P.M.P."/>
            <person name="Silva L.C.F."/>
            <person name="Laguardia C.N."/>
            <person name="Araujo L.C."/>
            <person name="Dias R.S."/>
            <person name="Sousa M.P."/>
            <person name="Paula S.O."/>
            <person name="Silva C."/>
        </authorList>
    </citation>
    <scope>NUCLEOTIDE SEQUENCE [LARGE SCALE GENOMIC DNA]</scope>
    <source>
        <strain evidence="10 11">P37SLT</strain>
    </source>
</reference>
<feature type="domain" description="Anti-sigma-28 factor FlgM C-terminal" evidence="9">
    <location>
        <begin position="42"/>
        <end position="95"/>
    </location>
</feature>
<evidence type="ECO:0000256" key="6">
    <source>
        <dbReference type="ARBA" id="ARBA00023163"/>
    </source>
</evidence>
<dbReference type="AlphaFoldDB" id="A0A7M3MHC4"/>
<dbReference type="Proteomes" id="UP000448292">
    <property type="component" value="Unassembled WGS sequence"/>
</dbReference>
<proteinExistence type="inferred from homology"/>
<evidence type="ECO:0000256" key="4">
    <source>
        <dbReference type="ARBA" id="ARBA00022795"/>
    </source>
</evidence>
<dbReference type="InterPro" id="IPR031316">
    <property type="entry name" value="FlgM_C"/>
</dbReference>
<evidence type="ECO:0000256" key="1">
    <source>
        <dbReference type="ARBA" id="ARBA00005322"/>
    </source>
</evidence>
<evidence type="ECO:0000256" key="2">
    <source>
        <dbReference type="ARBA" id="ARBA00017823"/>
    </source>
</evidence>
<comment type="caution">
    <text evidence="10">The sequence shown here is derived from an EMBL/GenBank/DDBJ whole genome shotgun (WGS) entry which is preliminary data.</text>
</comment>
<sequence length="103" mass="11287">MDIKKILSGMGPYDQSKIEKARADKLKEQRGSGAKDVAAGGDKVSISDEAQLRTEAYSTATGAPDIRHDKVAEIKARIASGEYEINTRRIAENIVKEDLDFFS</sequence>
<gene>
    <name evidence="10" type="primary">flgM</name>
    <name evidence="10" type="ORF">DPQ33_04975</name>
</gene>
<evidence type="ECO:0000313" key="11">
    <source>
        <dbReference type="Proteomes" id="UP000448292"/>
    </source>
</evidence>
<name>A0A7M3MHC4_9BACT</name>
<evidence type="ECO:0000313" key="10">
    <source>
        <dbReference type="EMBL" id="TVM18822.1"/>
    </source>
</evidence>
<evidence type="ECO:0000256" key="8">
    <source>
        <dbReference type="ARBA" id="ARBA00030117"/>
    </source>
</evidence>
<keyword evidence="5" id="KW-0805">Transcription regulation</keyword>
<keyword evidence="4" id="KW-1005">Bacterial flagellum biogenesis</keyword>
<keyword evidence="10" id="KW-0282">Flagellum</keyword>
<evidence type="ECO:0000256" key="3">
    <source>
        <dbReference type="ARBA" id="ARBA00022491"/>
    </source>
</evidence>
<dbReference type="RefSeq" id="WP_144302092.1">
    <property type="nucleotide sequence ID" value="NZ_QMIE01000003.1"/>
</dbReference>
<dbReference type="EMBL" id="QMIE01000003">
    <property type="protein sequence ID" value="TVM18822.1"/>
    <property type="molecule type" value="Genomic_DNA"/>
</dbReference>
<dbReference type="OrthoDB" id="9797114at2"/>
<keyword evidence="3" id="KW-0678">Repressor</keyword>